<accession>A0A0B6Y4I3</accession>
<dbReference type="AlphaFoldDB" id="A0A0B6Y4I3"/>
<protein>
    <submittedName>
        <fullName evidence="1">Uncharacterized protein</fullName>
    </submittedName>
</protein>
<reference evidence="1" key="1">
    <citation type="submission" date="2014-12" db="EMBL/GenBank/DDBJ databases">
        <title>Insight into the proteome of Arion vulgaris.</title>
        <authorList>
            <person name="Aradska J."/>
            <person name="Bulat T."/>
            <person name="Smidak R."/>
            <person name="Sarate P."/>
            <person name="Gangsoo J."/>
            <person name="Sialana F."/>
            <person name="Bilban M."/>
            <person name="Lubec G."/>
        </authorList>
    </citation>
    <scope>NUCLEOTIDE SEQUENCE</scope>
    <source>
        <tissue evidence="1">Skin</tissue>
    </source>
</reference>
<name>A0A0B6Y4I3_9EUPU</name>
<evidence type="ECO:0000313" key="1">
    <source>
        <dbReference type="EMBL" id="CEK51044.1"/>
    </source>
</evidence>
<proteinExistence type="predicted"/>
<sequence>MHDKLLHHREPQLIFLSDCSVGQLQLEKHWELKMADRMFTTSSTVCRTKKHIDQTPYSLIPHASCVPCSTLAKNPVCSRI</sequence>
<gene>
    <name evidence="1" type="primary">ORF12323</name>
</gene>
<organism evidence="1">
    <name type="scientific">Arion vulgaris</name>
    <dbReference type="NCBI Taxonomy" id="1028688"/>
    <lineage>
        <taxon>Eukaryota</taxon>
        <taxon>Metazoa</taxon>
        <taxon>Spiralia</taxon>
        <taxon>Lophotrochozoa</taxon>
        <taxon>Mollusca</taxon>
        <taxon>Gastropoda</taxon>
        <taxon>Heterobranchia</taxon>
        <taxon>Euthyneura</taxon>
        <taxon>Panpulmonata</taxon>
        <taxon>Eupulmonata</taxon>
        <taxon>Stylommatophora</taxon>
        <taxon>Helicina</taxon>
        <taxon>Arionoidea</taxon>
        <taxon>Arionidae</taxon>
        <taxon>Arion</taxon>
    </lineage>
</organism>
<dbReference type="EMBL" id="HACG01004179">
    <property type="protein sequence ID" value="CEK51044.1"/>
    <property type="molecule type" value="Transcribed_RNA"/>
</dbReference>